<keyword evidence="2" id="KW-1185">Reference proteome</keyword>
<accession>A0ABV1A1Z9</accession>
<evidence type="ECO:0000313" key="1">
    <source>
        <dbReference type="EMBL" id="MEQ2311701.1"/>
    </source>
</evidence>
<comment type="caution">
    <text evidence="1">The sequence shown here is derived from an EMBL/GenBank/DDBJ whole genome shotgun (WGS) entry which is preliminary data.</text>
</comment>
<reference evidence="1 2" key="1">
    <citation type="submission" date="2021-06" db="EMBL/GenBank/DDBJ databases">
        <authorList>
            <person name="Palmer J.M."/>
        </authorList>
    </citation>
    <scope>NUCLEOTIDE SEQUENCE [LARGE SCALE GENOMIC DNA]</scope>
    <source>
        <strain evidence="1 2">AS_MEX2019</strain>
        <tissue evidence="1">Muscle</tissue>
    </source>
</reference>
<gene>
    <name evidence="1" type="ORF">AMECASPLE_023212</name>
</gene>
<dbReference type="EMBL" id="JAHRIP010077357">
    <property type="protein sequence ID" value="MEQ2311701.1"/>
    <property type="molecule type" value="Genomic_DNA"/>
</dbReference>
<evidence type="ECO:0000313" key="2">
    <source>
        <dbReference type="Proteomes" id="UP001469553"/>
    </source>
</evidence>
<organism evidence="1 2">
    <name type="scientific">Ameca splendens</name>
    <dbReference type="NCBI Taxonomy" id="208324"/>
    <lineage>
        <taxon>Eukaryota</taxon>
        <taxon>Metazoa</taxon>
        <taxon>Chordata</taxon>
        <taxon>Craniata</taxon>
        <taxon>Vertebrata</taxon>
        <taxon>Euteleostomi</taxon>
        <taxon>Actinopterygii</taxon>
        <taxon>Neopterygii</taxon>
        <taxon>Teleostei</taxon>
        <taxon>Neoteleostei</taxon>
        <taxon>Acanthomorphata</taxon>
        <taxon>Ovalentaria</taxon>
        <taxon>Atherinomorphae</taxon>
        <taxon>Cyprinodontiformes</taxon>
        <taxon>Goodeidae</taxon>
        <taxon>Ameca</taxon>
    </lineage>
</organism>
<dbReference type="Proteomes" id="UP001469553">
    <property type="component" value="Unassembled WGS sequence"/>
</dbReference>
<name>A0ABV1A1Z9_9TELE</name>
<protein>
    <submittedName>
        <fullName evidence="1">Uncharacterized protein</fullName>
    </submittedName>
</protein>
<feature type="non-terminal residue" evidence="1">
    <location>
        <position position="74"/>
    </location>
</feature>
<sequence length="74" mass="8503">MIERPERPKRPYAEGECRRRTAAYCLLFQLVLELSGALDDRCLPSADCLEEYLRGRLPALRCQSVCLSGFNLRL</sequence>
<proteinExistence type="predicted"/>